<dbReference type="InterPro" id="IPR006935">
    <property type="entry name" value="Helicase/UvrB_N"/>
</dbReference>
<name>A0A838BUT9_9HYPH</name>
<proteinExistence type="predicted"/>
<dbReference type="PANTHER" id="PTHR43788">
    <property type="entry name" value="DNA2/NAM7 HELICASE FAMILY MEMBER"/>
    <property type="match status" value="1"/>
</dbReference>
<dbReference type="GO" id="GO:0005524">
    <property type="term" value="F:ATP binding"/>
    <property type="evidence" value="ECO:0007669"/>
    <property type="project" value="InterPro"/>
</dbReference>
<dbReference type="Pfam" id="PF04851">
    <property type="entry name" value="ResIII"/>
    <property type="match status" value="1"/>
</dbReference>
<dbReference type="GO" id="GO:0043139">
    <property type="term" value="F:5'-3' DNA helicase activity"/>
    <property type="evidence" value="ECO:0007669"/>
    <property type="project" value="TreeGrafter"/>
</dbReference>
<dbReference type="Proteomes" id="UP000572984">
    <property type="component" value="Unassembled WGS sequence"/>
</dbReference>
<evidence type="ECO:0000313" key="3">
    <source>
        <dbReference type="Proteomes" id="UP000572984"/>
    </source>
</evidence>
<accession>A0A838BUT9</accession>
<evidence type="ECO:0000313" key="2">
    <source>
        <dbReference type="EMBL" id="MBA1158675.1"/>
    </source>
</evidence>
<gene>
    <name evidence="2" type="ORF">H0S73_21460</name>
</gene>
<dbReference type="RefSeq" id="WP_181054040.1">
    <property type="nucleotide sequence ID" value="NZ_JACDXJ010000001.1"/>
</dbReference>
<dbReference type="PANTHER" id="PTHR43788:SF8">
    <property type="entry name" value="DNA-BINDING PROTEIN SMUBP-2"/>
    <property type="match status" value="1"/>
</dbReference>
<feature type="domain" description="Helicase/UvrB N-terminal" evidence="1">
    <location>
        <begin position="25"/>
        <end position="163"/>
    </location>
</feature>
<reference evidence="2 3" key="1">
    <citation type="submission" date="2020-07" db="EMBL/GenBank/DDBJ databases">
        <title>Draft genome and description of Microvirga mediterraneensis Marseille-Q2068 sp. nov.</title>
        <authorList>
            <person name="Boxberger M."/>
        </authorList>
    </citation>
    <scope>NUCLEOTIDE SEQUENCE [LARGE SCALE GENOMIC DNA]</scope>
    <source>
        <strain evidence="2 3">Marseille-Q2068</strain>
    </source>
</reference>
<dbReference type="AlphaFoldDB" id="A0A838BUT9"/>
<dbReference type="GO" id="GO:0016787">
    <property type="term" value="F:hydrolase activity"/>
    <property type="evidence" value="ECO:0007669"/>
    <property type="project" value="InterPro"/>
</dbReference>
<protein>
    <submittedName>
        <fullName evidence="2">AAA family ATPase</fullName>
    </submittedName>
</protein>
<organism evidence="2 3">
    <name type="scientific">Microvirga mediterraneensis</name>
    <dbReference type="NCBI Taxonomy" id="2754695"/>
    <lineage>
        <taxon>Bacteria</taxon>
        <taxon>Pseudomonadati</taxon>
        <taxon>Pseudomonadota</taxon>
        <taxon>Alphaproteobacteria</taxon>
        <taxon>Hyphomicrobiales</taxon>
        <taxon>Methylobacteriaceae</taxon>
        <taxon>Microvirga</taxon>
    </lineage>
</organism>
<comment type="caution">
    <text evidence="2">The sequence shown here is derived from an EMBL/GenBank/DDBJ whole genome shotgun (WGS) entry which is preliminary data.</text>
</comment>
<dbReference type="SUPFAM" id="SSF52540">
    <property type="entry name" value="P-loop containing nucleoside triphosphate hydrolases"/>
    <property type="match status" value="1"/>
</dbReference>
<sequence>MSTYNQTVLAEADKVARAAQQDFFQIRGEGAVTLSAIAGAGKTYFVTDTVRLCRRQDIRVAVAAPTNEQVYGLVRSIAESEPNRPVAFVPAQGVELPAWAARPNVQIISPAHQATGDAVVVGTIDKLGSARNPRRSTIPRLGTFDALIMDESFQANAGRYLALADIAPRHLCVGDSGQINPFTTVDAGTQWRGLSEDPLQTAVDVLHSNHPGTPAHRFPITRRLDGRGAAVAKCFYPRDHVFGAAVADGVRQMKLTRSSASDLRTRALDEGLALAAKGGWAHLELPARQTLVCDPDTGQVIADLVSRLLARSPVLVCERNPDGTKLLPERIAVGVSHNDQKGLVRTLLDRAGLGRVIVDTANKLQGREFDISICWHPMAGLDEADEFHLESGRLCVMCTRHRHACFVIGRAGDRELLEGLPPATPAWPGADLDRVLTGWEVHQSVFSALEPFRVTVP</sequence>
<dbReference type="Gene3D" id="3.40.50.300">
    <property type="entry name" value="P-loop containing nucleotide triphosphate hydrolases"/>
    <property type="match status" value="2"/>
</dbReference>
<evidence type="ECO:0000259" key="1">
    <source>
        <dbReference type="Pfam" id="PF04851"/>
    </source>
</evidence>
<keyword evidence="3" id="KW-1185">Reference proteome</keyword>
<dbReference type="InterPro" id="IPR027417">
    <property type="entry name" value="P-loop_NTPase"/>
</dbReference>
<dbReference type="EMBL" id="JACDXJ010000001">
    <property type="protein sequence ID" value="MBA1158675.1"/>
    <property type="molecule type" value="Genomic_DNA"/>
</dbReference>
<dbReference type="GO" id="GO:0003677">
    <property type="term" value="F:DNA binding"/>
    <property type="evidence" value="ECO:0007669"/>
    <property type="project" value="InterPro"/>
</dbReference>
<dbReference type="InterPro" id="IPR050534">
    <property type="entry name" value="Coronavir_polyprotein_1ab"/>
</dbReference>